<dbReference type="EMBL" id="CP035503">
    <property type="protein sequence ID" value="QDL39459.1"/>
    <property type="molecule type" value="Genomic_DNA"/>
</dbReference>
<accession>A0A515DGE1</accession>
<dbReference type="AlphaFoldDB" id="A0A515DGE1"/>
<dbReference type="Proteomes" id="UP000316798">
    <property type="component" value="Chromosome"/>
</dbReference>
<sequence>MSEASRELVILMTRGTDHELSSVGFTIANGGITAGLKVYAFLTSAAVDLVRKRAIDLTHVPPLEPLKALIDDFLKRGGTIWACPPCVKARGYAPEDFIEGVQIVGASAMHERLLAGAASLSF</sequence>
<organism evidence="1 2">
    <name type="scientific">Rhodoferax sediminis</name>
    <dbReference type="NCBI Taxonomy" id="2509614"/>
    <lineage>
        <taxon>Bacteria</taxon>
        <taxon>Pseudomonadati</taxon>
        <taxon>Pseudomonadota</taxon>
        <taxon>Betaproteobacteria</taxon>
        <taxon>Burkholderiales</taxon>
        <taxon>Comamonadaceae</taxon>
        <taxon>Rhodoferax</taxon>
    </lineage>
</organism>
<dbReference type="Gene3D" id="3.40.1260.10">
    <property type="entry name" value="DsrEFH-like"/>
    <property type="match status" value="1"/>
</dbReference>
<dbReference type="RefSeq" id="WP_077562161.1">
    <property type="nucleotide sequence ID" value="NZ_CP035503.1"/>
</dbReference>
<keyword evidence="2" id="KW-1185">Reference proteome</keyword>
<reference evidence="1 2" key="1">
    <citation type="submission" date="2019-01" db="EMBL/GenBank/DDBJ databases">
        <title>Genomic insights into a novel species Rhodoferax sp.</title>
        <authorList>
            <person name="Jin L."/>
        </authorList>
    </citation>
    <scope>NUCLEOTIDE SEQUENCE [LARGE SCALE GENOMIC DNA]</scope>
    <source>
        <strain evidence="1 2">CHu59-6-5</strain>
    </source>
</reference>
<dbReference type="Pfam" id="PF02635">
    <property type="entry name" value="DsrE"/>
    <property type="match status" value="1"/>
</dbReference>
<protein>
    <submittedName>
        <fullName evidence="1">Peroxiredoxin</fullName>
    </submittedName>
</protein>
<dbReference type="InterPro" id="IPR027396">
    <property type="entry name" value="DsrEFH-like"/>
</dbReference>
<dbReference type="OrthoDB" id="9812053at2"/>
<dbReference type="SUPFAM" id="SSF75169">
    <property type="entry name" value="DsrEFH-like"/>
    <property type="match status" value="1"/>
</dbReference>
<name>A0A515DGE1_9BURK</name>
<gene>
    <name evidence="1" type="ORF">EUB48_20615</name>
</gene>
<proteinExistence type="predicted"/>
<dbReference type="InterPro" id="IPR003787">
    <property type="entry name" value="Sulphur_relay_DsrE/F-like"/>
</dbReference>
<dbReference type="KEGG" id="rhf:EUB48_20615"/>
<evidence type="ECO:0000313" key="2">
    <source>
        <dbReference type="Proteomes" id="UP000316798"/>
    </source>
</evidence>
<evidence type="ECO:0000313" key="1">
    <source>
        <dbReference type="EMBL" id="QDL39459.1"/>
    </source>
</evidence>